<dbReference type="AlphaFoldDB" id="A0AA91Q3W3"/>
<dbReference type="InterPro" id="IPR050675">
    <property type="entry name" value="OAF3"/>
</dbReference>
<evidence type="ECO:0000259" key="7">
    <source>
        <dbReference type="PROSITE" id="PS50048"/>
    </source>
</evidence>
<evidence type="ECO:0000256" key="5">
    <source>
        <dbReference type="ARBA" id="ARBA00023242"/>
    </source>
</evidence>
<dbReference type="InterPro" id="IPR036864">
    <property type="entry name" value="Zn2-C6_fun-type_DNA-bd_sf"/>
</dbReference>
<comment type="caution">
    <text evidence="8">The sequence shown here is derived from an EMBL/GenBank/DDBJ whole genome shotgun (WGS) entry which is preliminary data.</text>
</comment>
<dbReference type="PROSITE" id="PS00463">
    <property type="entry name" value="ZN2_CY6_FUNGAL_1"/>
    <property type="match status" value="1"/>
</dbReference>
<dbReference type="GO" id="GO:0005634">
    <property type="term" value="C:nucleus"/>
    <property type="evidence" value="ECO:0007669"/>
    <property type="project" value="TreeGrafter"/>
</dbReference>
<organism evidence="8 9">
    <name type="scientific">Clavispora lusitaniae</name>
    <name type="common">Candida lusitaniae</name>
    <dbReference type="NCBI Taxonomy" id="36911"/>
    <lineage>
        <taxon>Eukaryota</taxon>
        <taxon>Fungi</taxon>
        <taxon>Dikarya</taxon>
        <taxon>Ascomycota</taxon>
        <taxon>Saccharomycotina</taxon>
        <taxon>Pichiomycetes</taxon>
        <taxon>Metschnikowiaceae</taxon>
        <taxon>Clavispora</taxon>
    </lineage>
</organism>
<feature type="domain" description="Zn(2)-C6 fungal-type" evidence="7">
    <location>
        <begin position="10"/>
        <end position="41"/>
    </location>
</feature>
<dbReference type="SUPFAM" id="SSF57701">
    <property type="entry name" value="Zn2/Cys6 DNA-binding domain"/>
    <property type="match status" value="1"/>
</dbReference>
<dbReference type="Proteomes" id="UP000195602">
    <property type="component" value="Unassembled WGS sequence"/>
</dbReference>
<keyword evidence="2" id="KW-0805">Transcription regulation</keyword>
<feature type="compositionally biased region" description="Low complexity" evidence="6">
    <location>
        <begin position="46"/>
        <end position="63"/>
    </location>
</feature>
<reference evidence="8 9" key="1">
    <citation type="submission" date="2017-04" db="EMBL/GenBank/DDBJ databases">
        <title>Draft genome of the yeast Clavispora lusitaniae type strain CBS 6936.</title>
        <authorList>
            <person name="Durrens P."/>
            <person name="Klopp C."/>
            <person name="Biteau N."/>
            <person name="Fitton-Ouhabi V."/>
            <person name="Dementhon K."/>
            <person name="Accoceberry I."/>
            <person name="Sherman D.J."/>
            <person name="Noel T."/>
        </authorList>
    </citation>
    <scope>NUCLEOTIDE SEQUENCE [LARGE SCALE GENOMIC DNA]</scope>
    <source>
        <strain evidence="8 9">CBS 6936</strain>
    </source>
</reference>
<keyword evidence="4" id="KW-0804">Transcription</keyword>
<dbReference type="Pfam" id="PF00172">
    <property type="entry name" value="Zn_clus"/>
    <property type="match status" value="1"/>
</dbReference>
<dbReference type="GO" id="GO:0000978">
    <property type="term" value="F:RNA polymerase II cis-regulatory region sequence-specific DNA binding"/>
    <property type="evidence" value="ECO:0007669"/>
    <property type="project" value="TreeGrafter"/>
</dbReference>
<keyword evidence="3" id="KW-0238">DNA-binding</keyword>
<dbReference type="GO" id="GO:0008270">
    <property type="term" value="F:zinc ion binding"/>
    <property type="evidence" value="ECO:0007669"/>
    <property type="project" value="InterPro"/>
</dbReference>
<name>A0AA91Q3W3_CLALS</name>
<proteinExistence type="predicted"/>
<evidence type="ECO:0000256" key="3">
    <source>
        <dbReference type="ARBA" id="ARBA00023125"/>
    </source>
</evidence>
<evidence type="ECO:0000313" key="9">
    <source>
        <dbReference type="Proteomes" id="UP000195602"/>
    </source>
</evidence>
<dbReference type="PANTHER" id="PTHR31069:SF12">
    <property type="entry name" value="TRANSCRIPTION FACTOR DOMAIN-CONTAINING PROTEIN"/>
    <property type="match status" value="1"/>
</dbReference>
<dbReference type="PANTHER" id="PTHR31069">
    <property type="entry name" value="OLEATE-ACTIVATED TRANSCRIPTION FACTOR 1-RELATED"/>
    <property type="match status" value="1"/>
</dbReference>
<dbReference type="CDD" id="cd00067">
    <property type="entry name" value="GAL4"/>
    <property type="match status" value="1"/>
</dbReference>
<feature type="region of interest" description="Disordered" evidence="6">
    <location>
        <begin position="41"/>
        <end position="63"/>
    </location>
</feature>
<dbReference type="InterPro" id="IPR007219">
    <property type="entry name" value="XnlR_reg_dom"/>
</dbReference>
<sequence length="836" mass="92941">MPKRRRFPVVCTVCKARKVRCDLQLPCSSCVRHKTESLCKYEGSDKPTGSSSPSSAAPSASSGTVTTTDKVYLVPSTSANILAHFAVSGDVVAVNPVPSAEDRLDFYAGYSPMSSDPILGDETNHGPFTWHSIVRVDPGLSGLWGFVVHNRPASAAASGISTVFTKAVPASTEDKQLLVLDRIRQHSESKFARGNGSRPNVPLGLTFNDPNARNVDMTHEDRLHGILPPADVVSWHVDRFFTVLYPFFPFLDELSFRGHLERLLGPAQSAEGRERRINSRGVIDAAHLGLLCIVLRISFLALISNEPAAEDAGALMRWPIGIEFVDYARSCLTRSQAANCSNLHVLRLMLFMRLYMEVAAEDIEGPARDMFRVNNAVLVYTAYSIGLNREPDIVNTSASSPRLTHVRRKLWAFIQFKDLINAIKFGSPFASPASFSDTKFPILTPDNHNCATPGNDELVARIFDHIQGLVPLMRNAVECVLRVGHAPTVAEVTSVLNPLEEYLHSHFGSIARVSEVYLEDTTESRELVSVLPLYIPVQIFLISVYSRLFLKYEVTAPSVAFFYCKKSLSMIAPDSLPYLRDLLRRPHPFFQYGAQLVMNPQLEYFMHRSIGFLASWMIRLGLHVIRDNQSPSPVLSVAQSMRFRFLMRSLSRCAKACLLGVHELSHRYCYAWRIATTFTYVVRILSTEDYYVKSLGKASPTVPPVHFTDEQVMDLITLLDPIASSVDLSLFSGYWNLVSDVIKLGKASAGGVKIFNPMDCKSMFDGLPQTLSDLTAGSFSRAAEEQFDSSLFPDFDARAHMHSAMGSFFEGPEFYFEAFNSITSNQPVLDNLMDPL</sequence>
<dbReference type="InterPro" id="IPR001138">
    <property type="entry name" value="Zn2Cys6_DnaBD"/>
</dbReference>
<evidence type="ECO:0000256" key="4">
    <source>
        <dbReference type="ARBA" id="ARBA00023163"/>
    </source>
</evidence>
<dbReference type="PROSITE" id="PS50048">
    <property type="entry name" value="ZN2_CY6_FUNGAL_2"/>
    <property type="match status" value="1"/>
</dbReference>
<dbReference type="GO" id="GO:0045944">
    <property type="term" value="P:positive regulation of transcription by RNA polymerase II"/>
    <property type="evidence" value="ECO:0007669"/>
    <property type="project" value="TreeGrafter"/>
</dbReference>
<protein>
    <submittedName>
        <fullName evidence="8">Multidrug resistance regulator</fullName>
    </submittedName>
</protein>
<evidence type="ECO:0000256" key="2">
    <source>
        <dbReference type="ARBA" id="ARBA00023015"/>
    </source>
</evidence>
<evidence type="ECO:0000256" key="1">
    <source>
        <dbReference type="ARBA" id="ARBA00022723"/>
    </source>
</evidence>
<dbReference type="SMART" id="SM00066">
    <property type="entry name" value="GAL4"/>
    <property type="match status" value="1"/>
</dbReference>
<keyword evidence="5" id="KW-0539">Nucleus</keyword>
<evidence type="ECO:0000256" key="6">
    <source>
        <dbReference type="SAM" id="MobiDB-lite"/>
    </source>
</evidence>
<dbReference type="EMBL" id="LYUB02000002">
    <property type="protein sequence ID" value="OVF10612.1"/>
    <property type="molecule type" value="Genomic_DNA"/>
</dbReference>
<keyword evidence="1" id="KW-0479">Metal-binding</keyword>
<dbReference type="GO" id="GO:0006351">
    <property type="term" value="P:DNA-templated transcription"/>
    <property type="evidence" value="ECO:0007669"/>
    <property type="project" value="InterPro"/>
</dbReference>
<gene>
    <name evidence="8" type="ORF">A9F13_02g04477</name>
</gene>
<dbReference type="Pfam" id="PF04082">
    <property type="entry name" value="Fungal_trans"/>
    <property type="match status" value="1"/>
</dbReference>
<dbReference type="CDD" id="cd12148">
    <property type="entry name" value="fungal_TF_MHR"/>
    <property type="match status" value="1"/>
</dbReference>
<dbReference type="GO" id="GO:0000981">
    <property type="term" value="F:DNA-binding transcription factor activity, RNA polymerase II-specific"/>
    <property type="evidence" value="ECO:0007669"/>
    <property type="project" value="InterPro"/>
</dbReference>
<dbReference type="KEGG" id="clus:A9F13_02g04477"/>
<evidence type="ECO:0000313" key="8">
    <source>
        <dbReference type="EMBL" id="OVF10612.1"/>
    </source>
</evidence>
<dbReference type="Gene3D" id="4.10.240.10">
    <property type="entry name" value="Zn(2)-C6 fungal-type DNA-binding domain"/>
    <property type="match status" value="1"/>
</dbReference>
<accession>A0AA91Q3W3</accession>